<comment type="caution">
    <text evidence="3">The sequence shown here is derived from an EMBL/GenBank/DDBJ whole genome shotgun (WGS) entry which is preliminary data.</text>
</comment>
<accession>A0A5S3PTI9</accession>
<evidence type="ECO:0000313" key="3">
    <source>
        <dbReference type="EMBL" id="TMM58309.1"/>
    </source>
</evidence>
<reference evidence="3 4" key="1">
    <citation type="submission" date="2019-05" db="EMBL/GenBank/DDBJ databases">
        <authorList>
            <person name="Zhang J.-Y."/>
            <person name="Feg X."/>
            <person name="Du Z.-J."/>
        </authorList>
    </citation>
    <scope>NUCLEOTIDE SEQUENCE [LARGE SCALE GENOMIC DNA]</scope>
    <source>
        <strain evidence="3 4">RZ26</strain>
    </source>
</reference>
<dbReference type="Proteomes" id="UP000310314">
    <property type="component" value="Unassembled WGS sequence"/>
</dbReference>
<feature type="domain" description="Beta-lactamase-related" evidence="2">
    <location>
        <begin position="49"/>
        <end position="395"/>
    </location>
</feature>
<feature type="chain" id="PRO_5024431467" evidence="1">
    <location>
        <begin position="24"/>
        <end position="416"/>
    </location>
</feature>
<dbReference type="OrthoDB" id="1522765at2"/>
<dbReference type="PANTHER" id="PTHR43283">
    <property type="entry name" value="BETA-LACTAMASE-RELATED"/>
    <property type="match status" value="1"/>
</dbReference>
<dbReference type="Gene3D" id="3.40.710.10">
    <property type="entry name" value="DD-peptidase/beta-lactamase superfamily"/>
    <property type="match status" value="1"/>
</dbReference>
<proteinExistence type="predicted"/>
<dbReference type="InterPro" id="IPR050789">
    <property type="entry name" value="Diverse_Enzym_Activities"/>
</dbReference>
<evidence type="ECO:0000259" key="2">
    <source>
        <dbReference type="Pfam" id="PF00144"/>
    </source>
</evidence>
<organism evidence="3 4">
    <name type="scientific">Maribacter algarum</name>
    <name type="common">ex Zhang et al. 2020</name>
    <dbReference type="NCBI Taxonomy" id="2578118"/>
    <lineage>
        <taxon>Bacteria</taxon>
        <taxon>Pseudomonadati</taxon>
        <taxon>Bacteroidota</taxon>
        <taxon>Flavobacteriia</taxon>
        <taxon>Flavobacteriales</taxon>
        <taxon>Flavobacteriaceae</taxon>
        <taxon>Maribacter</taxon>
    </lineage>
</organism>
<dbReference type="RefSeq" id="WP_138656242.1">
    <property type="nucleotide sequence ID" value="NZ_VATY01000001.1"/>
</dbReference>
<gene>
    <name evidence="3" type="ORF">FEE95_02450</name>
</gene>
<name>A0A5S3PTI9_9FLAO</name>
<keyword evidence="1" id="KW-0732">Signal</keyword>
<evidence type="ECO:0000313" key="4">
    <source>
        <dbReference type="Proteomes" id="UP000310314"/>
    </source>
</evidence>
<dbReference type="EMBL" id="VATY01000001">
    <property type="protein sequence ID" value="TMM58309.1"/>
    <property type="molecule type" value="Genomic_DNA"/>
</dbReference>
<feature type="signal peptide" evidence="1">
    <location>
        <begin position="1"/>
        <end position="23"/>
    </location>
</feature>
<dbReference type="InterPro" id="IPR001466">
    <property type="entry name" value="Beta-lactam-related"/>
</dbReference>
<protein>
    <submittedName>
        <fullName evidence="3">Beta-lactamase family protein</fullName>
    </submittedName>
</protein>
<dbReference type="PANTHER" id="PTHR43283:SF3">
    <property type="entry name" value="BETA-LACTAMASE FAMILY PROTEIN (AFU_ORTHOLOGUE AFUA_5G07500)"/>
    <property type="match status" value="1"/>
</dbReference>
<keyword evidence="4" id="KW-1185">Reference proteome</keyword>
<evidence type="ECO:0000256" key="1">
    <source>
        <dbReference type="SAM" id="SignalP"/>
    </source>
</evidence>
<dbReference type="AlphaFoldDB" id="A0A5S3PTI9"/>
<dbReference type="Pfam" id="PF00144">
    <property type="entry name" value="Beta-lactamase"/>
    <property type="match status" value="1"/>
</dbReference>
<dbReference type="SUPFAM" id="SSF56601">
    <property type="entry name" value="beta-lactamase/transpeptidase-like"/>
    <property type="match status" value="1"/>
</dbReference>
<sequence length="416" mass="47043">MNYKKIFISCVSFFFGMILSAQSDFSTIVPETVGLSSNQLEELNTQLHDVVDSGQLAGIQTAILRKGKLAHLDTYGFSNLQNKEKLKMNSIYRIFSMTKPIVSIALMQLYEMGKFKLDDPIHKFIPEFESMKMHSEQGGLKKAKNPIKIIDLLRHTSGIGYGRGENDYINQLYANARLTNSKDLKTFIGKLCELPLYFEPGTNWGYGYSTDVIGYLIEVLSNQSLDTYLSENIFVPLQMVDTHFQLPKAKLERFTVGYGADEDGNLFVSEAPHESRFTQNVTLFLGGGGLVSTTPDYIKFCQMLRNMGTFEGAEIVKPETLQLMTKDHLSDVRKHQKEPLRLMPRETGFGLGFSVAAYKPNGERGVYGWGGAVGTYFRIDPKNDLIYIMMMQISPYRQLGLREKFQNLVNEALIVQ</sequence>
<dbReference type="InterPro" id="IPR012338">
    <property type="entry name" value="Beta-lactam/transpept-like"/>
</dbReference>